<reference evidence="3" key="1">
    <citation type="journal article" date="2010" name="Nat. Biotechnol.">
        <title>Draft genome sequence of the oilseed species Ricinus communis.</title>
        <authorList>
            <person name="Chan A.P."/>
            <person name="Crabtree J."/>
            <person name="Zhao Q."/>
            <person name="Lorenzi H."/>
            <person name="Orvis J."/>
            <person name="Puiu D."/>
            <person name="Melake-Berhan A."/>
            <person name="Jones K.M."/>
            <person name="Redman J."/>
            <person name="Chen G."/>
            <person name="Cahoon E.B."/>
            <person name="Gedil M."/>
            <person name="Stanke M."/>
            <person name="Haas B.J."/>
            <person name="Wortman J.R."/>
            <person name="Fraser-Liggett C.M."/>
            <person name="Ravel J."/>
            <person name="Rabinowicz P.D."/>
        </authorList>
    </citation>
    <scope>NUCLEOTIDE SEQUENCE [LARGE SCALE GENOMIC DNA]</scope>
    <source>
        <strain evidence="3">cv. Hale</strain>
    </source>
</reference>
<feature type="region of interest" description="Disordered" evidence="1">
    <location>
        <begin position="76"/>
        <end position="97"/>
    </location>
</feature>
<feature type="compositionally biased region" description="Low complexity" evidence="1">
    <location>
        <begin position="11"/>
        <end position="28"/>
    </location>
</feature>
<evidence type="ECO:0000256" key="1">
    <source>
        <dbReference type="SAM" id="MobiDB-lite"/>
    </source>
</evidence>
<accession>B9TEM4</accession>
<evidence type="ECO:0000313" key="2">
    <source>
        <dbReference type="EMBL" id="EEF25692.1"/>
    </source>
</evidence>
<name>B9TEM4_RICCO</name>
<dbReference type="EMBL" id="EQ979124">
    <property type="protein sequence ID" value="EEF25692.1"/>
    <property type="molecule type" value="Genomic_DNA"/>
</dbReference>
<dbReference type="InParanoid" id="B9TEM4"/>
<organism evidence="2 3">
    <name type="scientific">Ricinus communis</name>
    <name type="common">Castor bean</name>
    <dbReference type="NCBI Taxonomy" id="3988"/>
    <lineage>
        <taxon>Eukaryota</taxon>
        <taxon>Viridiplantae</taxon>
        <taxon>Streptophyta</taxon>
        <taxon>Embryophyta</taxon>
        <taxon>Tracheophyta</taxon>
        <taxon>Spermatophyta</taxon>
        <taxon>Magnoliopsida</taxon>
        <taxon>eudicotyledons</taxon>
        <taxon>Gunneridae</taxon>
        <taxon>Pentapetalae</taxon>
        <taxon>rosids</taxon>
        <taxon>fabids</taxon>
        <taxon>Malpighiales</taxon>
        <taxon>Euphorbiaceae</taxon>
        <taxon>Acalyphoideae</taxon>
        <taxon>Acalypheae</taxon>
        <taxon>Ricinus</taxon>
    </lineage>
</organism>
<protein>
    <submittedName>
        <fullName evidence="2">Uncharacterized protein</fullName>
    </submittedName>
</protein>
<gene>
    <name evidence="2" type="ORF">RCOM_1926270</name>
</gene>
<dbReference type="Proteomes" id="UP000008311">
    <property type="component" value="Unassembled WGS sequence"/>
</dbReference>
<sequence length="97" mass="10110">MPIPRPRPNGATPSWPASSAAPRSPRAAAPHRPRSMPSSHTTRRCCTHAARNAAMAWQTSRPNAGPASCVPWPTPCAPTAASTRWPASPSRTGGPAP</sequence>
<proteinExistence type="predicted"/>
<dbReference type="AlphaFoldDB" id="B9TEM4"/>
<feature type="region of interest" description="Disordered" evidence="1">
    <location>
        <begin position="1"/>
        <end position="46"/>
    </location>
</feature>
<evidence type="ECO:0000313" key="3">
    <source>
        <dbReference type="Proteomes" id="UP000008311"/>
    </source>
</evidence>
<keyword evidence="3" id="KW-1185">Reference proteome</keyword>